<dbReference type="HOGENOM" id="CLU_000604_1_1_10"/>
<keyword evidence="3" id="KW-0410">Iron transport</keyword>
<dbReference type="FunFam" id="3.40.50.300:FF:000425">
    <property type="entry name" value="Probable ABC transporter, ATP-binding subunit"/>
    <property type="match status" value="1"/>
</dbReference>
<dbReference type="PROSITE" id="PS00211">
    <property type="entry name" value="ABC_TRANSPORTER_1"/>
    <property type="match status" value="1"/>
</dbReference>
<dbReference type="InterPro" id="IPR003439">
    <property type="entry name" value="ABC_transporter-like_ATP-bd"/>
</dbReference>
<protein>
    <submittedName>
        <fullName evidence="10">ABC transporter related protein</fullName>
    </submittedName>
</protein>
<dbReference type="SMART" id="SM00382">
    <property type="entry name" value="AAA"/>
    <property type="match status" value="1"/>
</dbReference>
<evidence type="ECO:0000256" key="7">
    <source>
        <dbReference type="ARBA" id="ARBA00023065"/>
    </source>
</evidence>
<keyword evidence="7" id="KW-0406">Ion transport</keyword>
<dbReference type="Proteomes" id="UP000003844">
    <property type="component" value="Unassembled WGS sequence"/>
</dbReference>
<dbReference type="Gene3D" id="3.40.50.300">
    <property type="entry name" value="P-loop containing nucleotide triphosphate hydrolases"/>
    <property type="match status" value="1"/>
</dbReference>
<dbReference type="InterPro" id="IPR013611">
    <property type="entry name" value="Transp-assoc_OB_typ2"/>
</dbReference>
<dbReference type="GO" id="GO:0015408">
    <property type="term" value="F:ABC-type ferric iron transporter activity"/>
    <property type="evidence" value="ECO:0007669"/>
    <property type="project" value="InterPro"/>
</dbReference>
<dbReference type="GO" id="GO:0043190">
    <property type="term" value="C:ATP-binding cassette (ABC) transporter complex"/>
    <property type="evidence" value="ECO:0007669"/>
    <property type="project" value="InterPro"/>
</dbReference>
<evidence type="ECO:0000256" key="4">
    <source>
        <dbReference type="ARBA" id="ARBA00022741"/>
    </source>
</evidence>
<dbReference type="InterPro" id="IPR027417">
    <property type="entry name" value="P-loop_NTPase"/>
</dbReference>
<dbReference type="GO" id="GO:0016887">
    <property type="term" value="F:ATP hydrolysis activity"/>
    <property type="evidence" value="ECO:0007669"/>
    <property type="project" value="InterPro"/>
</dbReference>
<dbReference type="InterPro" id="IPR003593">
    <property type="entry name" value="AAA+_ATPase"/>
</dbReference>
<keyword evidence="4" id="KW-0547">Nucleotide-binding</keyword>
<proteinExistence type="predicted"/>
<name>H2C054_GILLR</name>
<dbReference type="InterPro" id="IPR050093">
    <property type="entry name" value="ABC_SmlMolc_Importer"/>
</dbReference>
<evidence type="ECO:0000313" key="10">
    <source>
        <dbReference type="EMBL" id="EHQ03470.1"/>
    </source>
</evidence>
<dbReference type="OrthoDB" id="9802264at2"/>
<dbReference type="PANTHER" id="PTHR42781:SF4">
    <property type="entry name" value="SPERMIDINE_PUTRESCINE IMPORT ATP-BINDING PROTEIN POTA"/>
    <property type="match status" value="1"/>
</dbReference>
<evidence type="ECO:0000256" key="2">
    <source>
        <dbReference type="ARBA" id="ARBA00022475"/>
    </source>
</evidence>
<dbReference type="STRING" id="865937.Gilli_2857"/>
<dbReference type="AlphaFoldDB" id="H2C054"/>
<organism evidence="10 11">
    <name type="scientific">Gillisia limnaea (strain DSM 15749 / LMG 21470 / R-8282)</name>
    <dbReference type="NCBI Taxonomy" id="865937"/>
    <lineage>
        <taxon>Bacteria</taxon>
        <taxon>Pseudomonadati</taxon>
        <taxon>Bacteroidota</taxon>
        <taxon>Flavobacteriia</taxon>
        <taxon>Flavobacteriales</taxon>
        <taxon>Flavobacteriaceae</taxon>
        <taxon>Gillisia</taxon>
    </lineage>
</organism>
<keyword evidence="1" id="KW-0813">Transport</keyword>
<reference evidence="11" key="1">
    <citation type="journal article" date="2012" name="Stand. Genomic Sci.">
        <title>Genome sequence of the Antarctic rhodopsins-containing flavobacterium Gillisia limnaea type strain (R-8282(T)).</title>
        <authorList>
            <person name="Riedel T."/>
            <person name="Held B."/>
            <person name="Nolan M."/>
            <person name="Lucas S."/>
            <person name="Lapidus A."/>
            <person name="Tice H."/>
            <person name="Del Rio T.G."/>
            <person name="Cheng J.F."/>
            <person name="Han C."/>
            <person name="Tapia R."/>
            <person name="Goodwin L.A."/>
            <person name="Pitluck S."/>
            <person name="Liolios K."/>
            <person name="Mavromatis K."/>
            <person name="Pagani I."/>
            <person name="Ivanova N."/>
            <person name="Mikhailova N."/>
            <person name="Pati A."/>
            <person name="Chen A."/>
            <person name="Palaniappan K."/>
            <person name="Land M."/>
            <person name="Rohde M."/>
            <person name="Tindall B.J."/>
            <person name="Detter J.C."/>
            <person name="Goker M."/>
            <person name="Bristow J."/>
            <person name="Eisen J.A."/>
            <person name="Markowitz V."/>
            <person name="Hugenholtz P."/>
            <person name="Kyrpides N.C."/>
            <person name="Klenk H.P."/>
            <person name="Woyke T."/>
        </authorList>
    </citation>
    <scope>NUCLEOTIDE SEQUENCE [LARGE SCALE GENOMIC DNA]</scope>
    <source>
        <strain evidence="11">DSM 15749 / LMG 21470 / R-8282</strain>
    </source>
</reference>
<sequence length="329" mass="36381">MLDIESLSKSFDKGKSFALKNVSFHLKEGDVCALVGESGSGKTTLVRLIAGLETPDAGVIRLNGEVVSSLNNFVPPEKRKVGLVFQDYALFPHMTLFKNVLYGISKEKNKNQRAQEVLNLVGLGGMKDRYPHQLSGGQQQRVALARALAPNPALLILDEPFSNLDAMLRMQLRNEIFEIVKATGVTAIFVTHDTQDALAVADEILILQRGELIQKDEAANLYTKPNSIYVASLFGNTIQLSHELQSAFKCPLNPECSHAIRNENFAINNEECEHVTHAQVIKRTFLGHDTQLLLKLDSGQKISVLTKDRNVADLIKIGFNSKDVLEFNS</sequence>
<dbReference type="RefSeq" id="WP_006989776.1">
    <property type="nucleotide sequence ID" value="NZ_JH594606.1"/>
</dbReference>
<evidence type="ECO:0000256" key="5">
    <source>
        <dbReference type="ARBA" id="ARBA00022840"/>
    </source>
</evidence>
<keyword evidence="6" id="KW-0408">Iron</keyword>
<accession>H2C054</accession>
<gene>
    <name evidence="10" type="ORF">Gilli_2857</name>
</gene>
<dbReference type="EMBL" id="JH594606">
    <property type="protein sequence ID" value="EHQ03470.1"/>
    <property type="molecule type" value="Genomic_DNA"/>
</dbReference>
<dbReference type="PANTHER" id="PTHR42781">
    <property type="entry name" value="SPERMIDINE/PUTRESCINE IMPORT ATP-BINDING PROTEIN POTA"/>
    <property type="match status" value="1"/>
</dbReference>
<dbReference type="GO" id="GO:0005524">
    <property type="term" value="F:ATP binding"/>
    <property type="evidence" value="ECO:0007669"/>
    <property type="project" value="UniProtKB-KW"/>
</dbReference>
<keyword evidence="11" id="KW-1185">Reference proteome</keyword>
<dbReference type="CDD" id="cd03259">
    <property type="entry name" value="ABC_Carb_Solutes_like"/>
    <property type="match status" value="1"/>
</dbReference>
<dbReference type="Pfam" id="PF00005">
    <property type="entry name" value="ABC_tran"/>
    <property type="match status" value="1"/>
</dbReference>
<evidence type="ECO:0000256" key="3">
    <source>
        <dbReference type="ARBA" id="ARBA00022496"/>
    </source>
</evidence>
<dbReference type="InterPro" id="IPR015853">
    <property type="entry name" value="ABC_transpr_FbpC"/>
</dbReference>
<keyword evidence="2" id="KW-1003">Cell membrane</keyword>
<dbReference type="SUPFAM" id="SSF52540">
    <property type="entry name" value="P-loop containing nucleoside triphosphate hydrolases"/>
    <property type="match status" value="1"/>
</dbReference>
<dbReference type="Pfam" id="PF08402">
    <property type="entry name" value="TOBE_2"/>
    <property type="match status" value="1"/>
</dbReference>
<dbReference type="PROSITE" id="PS50893">
    <property type="entry name" value="ABC_TRANSPORTER_2"/>
    <property type="match status" value="1"/>
</dbReference>
<dbReference type="GO" id="GO:0015697">
    <property type="term" value="P:quaternary ammonium group transport"/>
    <property type="evidence" value="ECO:0007669"/>
    <property type="project" value="UniProtKB-ARBA"/>
</dbReference>
<evidence type="ECO:0000256" key="6">
    <source>
        <dbReference type="ARBA" id="ARBA00023004"/>
    </source>
</evidence>
<evidence type="ECO:0000259" key="9">
    <source>
        <dbReference type="PROSITE" id="PS50893"/>
    </source>
</evidence>
<dbReference type="eggNOG" id="COG3842">
    <property type="taxonomic scope" value="Bacteria"/>
</dbReference>
<keyword evidence="5" id="KW-0067">ATP-binding</keyword>
<dbReference type="InterPro" id="IPR017871">
    <property type="entry name" value="ABC_transporter-like_CS"/>
</dbReference>
<keyword evidence="8" id="KW-0472">Membrane</keyword>
<evidence type="ECO:0000256" key="8">
    <source>
        <dbReference type="ARBA" id="ARBA00023136"/>
    </source>
</evidence>
<feature type="domain" description="ABC transporter" evidence="9">
    <location>
        <begin position="2"/>
        <end position="234"/>
    </location>
</feature>
<evidence type="ECO:0000256" key="1">
    <source>
        <dbReference type="ARBA" id="ARBA00022448"/>
    </source>
</evidence>
<evidence type="ECO:0000313" key="11">
    <source>
        <dbReference type="Proteomes" id="UP000003844"/>
    </source>
</evidence>